<dbReference type="InterPro" id="IPR014884">
    <property type="entry name" value="ParB_fam_C"/>
</dbReference>
<dbReference type="Pfam" id="PF08775">
    <property type="entry name" value="ParB"/>
    <property type="match status" value="1"/>
</dbReference>
<keyword evidence="4" id="KW-0614">Plasmid</keyword>
<feature type="region of interest" description="Disordered" evidence="2">
    <location>
        <begin position="1"/>
        <end position="22"/>
    </location>
</feature>
<organism evidence="4">
    <name type="scientific">Aliivibrio fischeri</name>
    <name type="common">Vibrio fischeri</name>
    <dbReference type="NCBI Taxonomy" id="668"/>
    <lineage>
        <taxon>Bacteria</taxon>
        <taxon>Pseudomonadati</taxon>
        <taxon>Pseudomonadota</taxon>
        <taxon>Gammaproteobacteria</taxon>
        <taxon>Vibrionales</taxon>
        <taxon>Vibrionaceae</taxon>
        <taxon>Aliivibrio</taxon>
    </lineage>
</organism>
<dbReference type="RefSeq" id="WP_014343569.1">
    <property type="nucleotide sequence ID" value="NC_016850.1"/>
</dbReference>
<proteinExistence type="predicted"/>
<sequence length="323" mass="36283">MQRPQDKRTGFKQGNNLSKLPKNEGVKKTFTFASGKKVNATRIVVAASELKSKTAIHKLNPRRQESLTLDSVRDILISIEQEGVHTEGVATKNEQGVYELLDSSRRRFSCLHAQKDLPLWVIEESIDDADLIAFIQTTQSVKRLSYRELGADYKALMKEGGLTKIDELAEYLSLGRETCRKRYVAASIDQALISVFPDCEGIPNGYYAKLAKIEKQLSKEKTSVAKFISSLKLNDDEGVLSVEDKQKAILNLMETKLKKPTDKVTWNTTRLADFDDKNTYAKVLKSSDNRGLKIELSRLPSELYDDIIKYVSDKVNAGSVDSI</sequence>
<dbReference type="PANTHER" id="PTHR38973">
    <property type="entry name" value="PLASMID PARTITIONING CONTROL PROTEIN-RELATED"/>
    <property type="match status" value="1"/>
</dbReference>
<dbReference type="AlphaFoldDB" id="H2ERQ5"/>
<dbReference type="CDD" id="cd16394">
    <property type="entry name" value="sopB_N"/>
    <property type="match status" value="1"/>
</dbReference>
<dbReference type="EMBL" id="JQ031550">
    <property type="protein sequence ID" value="AEY78072.1"/>
    <property type="molecule type" value="Genomic_DNA"/>
</dbReference>
<evidence type="ECO:0000256" key="2">
    <source>
        <dbReference type="SAM" id="MobiDB-lite"/>
    </source>
</evidence>
<geneLocation type="plasmid" evidence="4">
    <name>pCG103-32</name>
</geneLocation>
<reference evidence="4" key="1">
    <citation type="submission" date="2011-11" db="EMBL/GenBank/DDBJ databases">
        <authorList>
            <person name="Summers A.O."/>
            <person name="Wireman J."/>
            <person name="Williams L.E."/>
        </authorList>
    </citation>
    <scope>NUCLEOTIDE SEQUENCE</scope>
    <source>
        <strain evidence="4">CG103</strain>
        <plasmid evidence="4">pCG103-32</plasmid>
    </source>
</reference>
<accession>H2ERQ5</accession>
<evidence type="ECO:0000256" key="1">
    <source>
        <dbReference type="ARBA" id="ARBA00023125"/>
    </source>
</evidence>
<dbReference type="PANTHER" id="PTHR38973:SF1">
    <property type="entry name" value="PLASMID PARTITION PROTEIN B"/>
    <property type="match status" value="1"/>
</dbReference>
<evidence type="ECO:0000313" key="4">
    <source>
        <dbReference type="EMBL" id="AEY78072.1"/>
    </source>
</evidence>
<dbReference type="GO" id="GO:0003677">
    <property type="term" value="F:DNA binding"/>
    <property type="evidence" value="ECO:0007669"/>
    <property type="project" value="UniProtKB-KW"/>
</dbReference>
<protein>
    <submittedName>
        <fullName evidence="4">Chromosome (Plasmid) partitioning protein ParB</fullName>
    </submittedName>
</protein>
<dbReference type="Gene3D" id="1.10.10.2830">
    <property type="match status" value="1"/>
</dbReference>
<evidence type="ECO:0000259" key="3">
    <source>
        <dbReference type="Pfam" id="PF08775"/>
    </source>
</evidence>
<name>H2ERQ5_ALIFS</name>
<keyword evidence="1" id="KW-0238">DNA-binding</keyword>
<feature type="domain" description="ParB protein family C-terminal" evidence="3">
    <location>
        <begin position="201"/>
        <end position="309"/>
    </location>
</feature>